<dbReference type="Gene3D" id="3.30.450.40">
    <property type="match status" value="1"/>
</dbReference>
<dbReference type="InterPro" id="IPR016132">
    <property type="entry name" value="Phyto_chromo_attachment"/>
</dbReference>
<comment type="caution">
    <text evidence="2">The sequence shown here is derived from an EMBL/GenBank/DDBJ whole genome shotgun (WGS) entry which is preliminary data.</text>
</comment>
<dbReference type="RefSeq" id="WP_124976331.1">
    <property type="nucleotide sequence ID" value="NZ_BDQK01000001.1"/>
</dbReference>
<feature type="domain" description="Phytochrome chromophore attachment site" evidence="1">
    <location>
        <begin position="18"/>
        <end position="157"/>
    </location>
</feature>
<dbReference type="AlphaFoldDB" id="A0A401ICV1"/>
<gene>
    <name evidence="2" type="ORF">AsFPU1_0458</name>
</gene>
<keyword evidence="3" id="KW-1185">Reference proteome</keyword>
<evidence type="ECO:0000313" key="2">
    <source>
        <dbReference type="EMBL" id="GBF79066.1"/>
    </source>
</evidence>
<proteinExistence type="predicted"/>
<dbReference type="PROSITE" id="PS50046">
    <property type="entry name" value="PHYTOCHROME_2"/>
    <property type="match status" value="1"/>
</dbReference>
<sequence>MFDTGLKRITERLSQALDRDILIQNTANALRNNLHVNRVVLYYFYRHWQGQVIYEAISSQHFSILGSMGPDDCFNGEYAKLYEDGRLRAINDINTEAITPCHRDFLLDLQVRANLAAPILNSKGLWGLLIAHHCQSSKSWTDLDIEEIKKSAAILEKAPAIQNS</sequence>
<name>A0A401ICV1_APHSA</name>
<dbReference type="Pfam" id="PF01590">
    <property type="entry name" value="GAF"/>
    <property type="match status" value="1"/>
</dbReference>
<evidence type="ECO:0000313" key="3">
    <source>
        <dbReference type="Proteomes" id="UP000287247"/>
    </source>
</evidence>
<dbReference type="EMBL" id="BDQK01000001">
    <property type="protein sequence ID" value="GBF79066.1"/>
    <property type="molecule type" value="Genomic_DNA"/>
</dbReference>
<dbReference type="InterPro" id="IPR029016">
    <property type="entry name" value="GAF-like_dom_sf"/>
</dbReference>
<organism evidence="2 3">
    <name type="scientific">Aphanothece sacrum FPU1</name>
    <dbReference type="NCBI Taxonomy" id="1920663"/>
    <lineage>
        <taxon>Bacteria</taxon>
        <taxon>Bacillati</taxon>
        <taxon>Cyanobacteriota</taxon>
        <taxon>Cyanophyceae</taxon>
        <taxon>Oscillatoriophycideae</taxon>
        <taxon>Chroococcales</taxon>
        <taxon>Aphanothecaceae</taxon>
        <taxon>Aphanothece</taxon>
    </lineage>
</organism>
<reference evidence="3" key="1">
    <citation type="submission" date="2017-05" db="EMBL/GenBank/DDBJ databases">
        <title>Physiological properties and genetic analysis related to exopolysaccharide production of fresh-water unicellular cyanobacterium Aphanothece sacrum, Suizenji Nori, that has been cultured as a food source in Japan.</title>
        <authorList>
            <person name="Kanesaki Y."/>
            <person name="Yoshikawa S."/>
            <person name="Ohki K."/>
        </authorList>
    </citation>
    <scope>NUCLEOTIDE SEQUENCE [LARGE SCALE GENOMIC DNA]</scope>
    <source>
        <strain evidence="3">FPU1</strain>
    </source>
</reference>
<dbReference type="InterPro" id="IPR003018">
    <property type="entry name" value="GAF"/>
</dbReference>
<dbReference type="Proteomes" id="UP000287247">
    <property type="component" value="Unassembled WGS sequence"/>
</dbReference>
<accession>A0A401ICV1</accession>
<protein>
    <submittedName>
        <fullName evidence="2">PAS domain-containing protein</fullName>
    </submittedName>
</protein>
<dbReference type="SUPFAM" id="SSF55781">
    <property type="entry name" value="GAF domain-like"/>
    <property type="match status" value="1"/>
</dbReference>
<dbReference type="OrthoDB" id="516850at2"/>
<dbReference type="SMART" id="SM00065">
    <property type="entry name" value="GAF"/>
    <property type="match status" value="1"/>
</dbReference>
<evidence type="ECO:0000259" key="1">
    <source>
        <dbReference type="PROSITE" id="PS50046"/>
    </source>
</evidence>